<dbReference type="Proteomes" id="UP000255177">
    <property type="component" value="Unassembled WGS sequence"/>
</dbReference>
<keyword evidence="1" id="KW-0812">Transmembrane</keyword>
<accession>A0A380SVF7</accession>
<keyword evidence="1" id="KW-0472">Membrane</keyword>
<sequence length="38" mass="4409">MFFDNVVIAGVITVGLMLLFFVGFGIFIWKDSNKRKER</sequence>
<protein>
    <submittedName>
        <fullName evidence="2">Putative membrane protein</fullName>
    </submittedName>
</protein>
<dbReference type="EMBL" id="UIDD01000004">
    <property type="protein sequence ID" value="SUQ61982.1"/>
    <property type="molecule type" value="Genomic_DNA"/>
</dbReference>
<dbReference type="InterPro" id="IPR048085">
    <property type="entry name" value="Cyt_ox_CcoM-like"/>
</dbReference>
<proteinExistence type="predicted"/>
<dbReference type="AlphaFoldDB" id="A0A380SVF7"/>
<organism evidence="2 3">
    <name type="scientific">Pseudomonas wadenswilerensis</name>
    <dbReference type="NCBI Taxonomy" id="1785161"/>
    <lineage>
        <taxon>Bacteria</taxon>
        <taxon>Pseudomonadati</taxon>
        <taxon>Pseudomonadota</taxon>
        <taxon>Gammaproteobacteria</taxon>
        <taxon>Pseudomonadales</taxon>
        <taxon>Pseudomonadaceae</taxon>
        <taxon>Pseudomonas</taxon>
    </lineage>
</organism>
<keyword evidence="1" id="KW-1133">Transmembrane helix</keyword>
<evidence type="ECO:0000313" key="2">
    <source>
        <dbReference type="EMBL" id="SUQ61982.1"/>
    </source>
</evidence>
<evidence type="ECO:0000313" key="3">
    <source>
        <dbReference type="Proteomes" id="UP000255177"/>
    </source>
</evidence>
<evidence type="ECO:0000256" key="1">
    <source>
        <dbReference type="SAM" id="Phobius"/>
    </source>
</evidence>
<keyword evidence="3" id="KW-1185">Reference proteome</keyword>
<dbReference type="NCBIfam" id="NF041600">
    <property type="entry name" value="cyt_ox_CcoM"/>
    <property type="match status" value="1"/>
</dbReference>
<reference evidence="3" key="1">
    <citation type="submission" date="2018-07" db="EMBL/GenBank/DDBJ databases">
        <authorList>
            <person name="Blom J."/>
        </authorList>
    </citation>
    <scope>NUCLEOTIDE SEQUENCE [LARGE SCALE GENOMIC DNA]</scope>
    <source>
        <strain evidence="3">CCOS 864</strain>
    </source>
</reference>
<dbReference type="RefSeq" id="WP_276330486.1">
    <property type="nucleotide sequence ID" value="NZ_CBCSFG010000006.1"/>
</dbReference>
<feature type="transmembrane region" description="Helical" evidence="1">
    <location>
        <begin position="6"/>
        <end position="29"/>
    </location>
</feature>
<name>A0A380SVF7_9PSED</name>
<gene>
    <name evidence="2" type="ORF">CCOS864_01407</name>
</gene>